<evidence type="ECO:0000313" key="2">
    <source>
        <dbReference type="Proteomes" id="UP000784294"/>
    </source>
</evidence>
<comment type="caution">
    <text evidence="1">The sequence shown here is derived from an EMBL/GenBank/DDBJ whole genome shotgun (WGS) entry which is preliminary data.</text>
</comment>
<organism evidence="1 2">
    <name type="scientific">Protopolystoma xenopodis</name>
    <dbReference type="NCBI Taxonomy" id="117903"/>
    <lineage>
        <taxon>Eukaryota</taxon>
        <taxon>Metazoa</taxon>
        <taxon>Spiralia</taxon>
        <taxon>Lophotrochozoa</taxon>
        <taxon>Platyhelminthes</taxon>
        <taxon>Monogenea</taxon>
        <taxon>Polyopisthocotylea</taxon>
        <taxon>Polystomatidea</taxon>
        <taxon>Polystomatidae</taxon>
        <taxon>Protopolystoma</taxon>
    </lineage>
</organism>
<reference evidence="1" key="1">
    <citation type="submission" date="2018-11" db="EMBL/GenBank/DDBJ databases">
        <authorList>
            <consortium name="Pathogen Informatics"/>
        </authorList>
    </citation>
    <scope>NUCLEOTIDE SEQUENCE</scope>
</reference>
<keyword evidence="2" id="KW-1185">Reference proteome</keyword>
<dbReference type="EMBL" id="CAAALY010001475">
    <property type="protein sequence ID" value="VEL07316.1"/>
    <property type="molecule type" value="Genomic_DNA"/>
</dbReference>
<gene>
    <name evidence="1" type="ORF">PXEA_LOCUS756</name>
</gene>
<name>A0A3S5A573_9PLAT</name>
<proteinExistence type="predicted"/>
<dbReference type="AlphaFoldDB" id="A0A3S5A573"/>
<dbReference type="OrthoDB" id="6261349at2759"/>
<protein>
    <submittedName>
        <fullName evidence="1">Uncharacterized protein</fullName>
    </submittedName>
</protein>
<evidence type="ECO:0000313" key="1">
    <source>
        <dbReference type="EMBL" id="VEL07316.1"/>
    </source>
</evidence>
<sequence>MEPEVPGVGIYEVATRLNDISQLDQRDYDSCIRTMVHTGLAASINGASGTRHTCLRTALNPHSYAFDSDTGRLIIELRALTPRELNDLHEPIRRPFKLNFQLVL</sequence>
<dbReference type="Proteomes" id="UP000784294">
    <property type="component" value="Unassembled WGS sequence"/>
</dbReference>
<accession>A0A3S5A573</accession>